<evidence type="ECO:0000256" key="6">
    <source>
        <dbReference type="SAM" id="Coils"/>
    </source>
</evidence>
<sequence length="169" mass="18739">MSGDDSPATEPGSEVEDSSPSSTPAQSKKRTTKPSKARLTSAQKNTNHRDAENKRRDGIRAQFDALSNIVPGTQGQAKSEQHMLTRTAEHLEDKLKEIREMIEEMDRKGIPVEDSWRAMVTEDDFGGANYQTPAMAEYEAKKQRADARKGNGAQRTGKDGDDDDDDDRD</sequence>
<dbReference type="Pfam" id="PF00010">
    <property type="entry name" value="HLH"/>
    <property type="match status" value="1"/>
</dbReference>
<feature type="region of interest" description="Disordered" evidence="7">
    <location>
        <begin position="1"/>
        <end position="60"/>
    </location>
</feature>
<dbReference type="FunCoup" id="W2RQS8">
    <property type="interactions" value="1048"/>
</dbReference>
<evidence type="ECO:0000256" key="5">
    <source>
        <dbReference type="ARBA" id="ARBA00023242"/>
    </source>
</evidence>
<dbReference type="AlphaFoldDB" id="W2RQS8"/>
<evidence type="ECO:0000256" key="4">
    <source>
        <dbReference type="ARBA" id="ARBA00023163"/>
    </source>
</evidence>
<dbReference type="InterPro" id="IPR011598">
    <property type="entry name" value="bHLH_dom"/>
</dbReference>
<evidence type="ECO:0000259" key="8">
    <source>
        <dbReference type="PROSITE" id="PS50888"/>
    </source>
</evidence>
<dbReference type="PANTHER" id="PTHR15741">
    <property type="entry name" value="BASIC HELIX-LOOP-HELIX ZIP TRANSCRIPTION FACTOR"/>
    <property type="match status" value="1"/>
</dbReference>
<dbReference type="InterPro" id="IPR036638">
    <property type="entry name" value="HLH_DNA-bd_sf"/>
</dbReference>
<evidence type="ECO:0000313" key="9">
    <source>
        <dbReference type="EMBL" id="ETN38073.1"/>
    </source>
</evidence>
<accession>W2RQS8</accession>
<dbReference type="GO" id="GO:0046983">
    <property type="term" value="F:protein dimerization activity"/>
    <property type="evidence" value="ECO:0007669"/>
    <property type="project" value="InterPro"/>
</dbReference>
<evidence type="ECO:0000256" key="3">
    <source>
        <dbReference type="ARBA" id="ARBA00023125"/>
    </source>
</evidence>
<keyword evidence="6" id="KW-0175">Coiled coil</keyword>
<dbReference type="InParanoid" id="W2RQS8"/>
<evidence type="ECO:0000313" key="10">
    <source>
        <dbReference type="Proteomes" id="UP000030752"/>
    </source>
</evidence>
<feature type="compositionally biased region" description="Acidic residues" evidence="7">
    <location>
        <begin position="160"/>
        <end position="169"/>
    </location>
</feature>
<gene>
    <name evidence="9" type="ORF">HMPREF1541_07697</name>
</gene>
<dbReference type="Proteomes" id="UP000030752">
    <property type="component" value="Unassembled WGS sequence"/>
</dbReference>
<keyword evidence="10" id="KW-1185">Reference proteome</keyword>
<feature type="compositionally biased region" description="Basic and acidic residues" evidence="7">
    <location>
        <begin position="47"/>
        <end position="59"/>
    </location>
</feature>
<dbReference type="GO" id="GO:0000981">
    <property type="term" value="F:DNA-binding transcription factor activity, RNA polymerase II-specific"/>
    <property type="evidence" value="ECO:0007669"/>
    <property type="project" value="TreeGrafter"/>
</dbReference>
<dbReference type="HOGENOM" id="CLU_126658_1_0_1"/>
<dbReference type="GO" id="GO:0005634">
    <property type="term" value="C:nucleus"/>
    <property type="evidence" value="ECO:0007669"/>
    <property type="project" value="UniProtKB-SubCell"/>
</dbReference>
<dbReference type="PANTHER" id="PTHR15741:SF27">
    <property type="entry name" value="TRANSCRIPTION FACTOR AP-4"/>
    <property type="match status" value="1"/>
</dbReference>
<dbReference type="Gene3D" id="4.10.280.10">
    <property type="entry name" value="Helix-loop-helix DNA-binding domain"/>
    <property type="match status" value="1"/>
</dbReference>
<feature type="coiled-coil region" evidence="6">
    <location>
        <begin position="81"/>
        <end position="108"/>
    </location>
</feature>
<feature type="domain" description="BHLH" evidence="8">
    <location>
        <begin position="43"/>
        <end position="101"/>
    </location>
</feature>
<dbReference type="STRING" id="1220924.W2RQS8"/>
<dbReference type="eggNOG" id="KOG3582">
    <property type="taxonomic scope" value="Eukaryota"/>
</dbReference>
<evidence type="ECO:0000256" key="7">
    <source>
        <dbReference type="SAM" id="MobiDB-lite"/>
    </source>
</evidence>
<dbReference type="OrthoDB" id="5778525at2759"/>
<keyword evidence="3" id="KW-0238">DNA-binding</keyword>
<proteinExistence type="predicted"/>
<evidence type="ECO:0000256" key="1">
    <source>
        <dbReference type="ARBA" id="ARBA00004123"/>
    </source>
</evidence>
<feature type="compositionally biased region" description="Basic and acidic residues" evidence="7">
    <location>
        <begin position="138"/>
        <end position="149"/>
    </location>
</feature>
<dbReference type="VEuPathDB" id="FungiDB:HMPREF1541_07697"/>
<protein>
    <recommendedName>
        <fullName evidence="8">BHLH domain-containing protein</fullName>
    </recommendedName>
</protein>
<keyword evidence="2" id="KW-0805">Transcription regulation</keyword>
<dbReference type="GeneID" id="19975036"/>
<dbReference type="SUPFAM" id="SSF47459">
    <property type="entry name" value="HLH, helix-loop-helix DNA-binding domain"/>
    <property type="match status" value="1"/>
</dbReference>
<dbReference type="GO" id="GO:0000978">
    <property type="term" value="F:RNA polymerase II cis-regulatory region sequence-specific DNA binding"/>
    <property type="evidence" value="ECO:0007669"/>
    <property type="project" value="TreeGrafter"/>
</dbReference>
<dbReference type="PROSITE" id="PS50888">
    <property type="entry name" value="BHLH"/>
    <property type="match status" value="1"/>
</dbReference>
<keyword evidence="4" id="KW-0804">Transcription</keyword>
<reference evidence="9 10" key="1">
    <citation type="submission" date="2013-03" db="EMBL/GenBank/DDBJ databases">
        <title>The Genome Sequence of Phialophora europaea CBS 101466.</title>
        <authorList>
            <consortium name="The Broad Institute Genomics Platform"/>
            <person name="Cuomo C."/>
            <person name="de Hoog S."/>
            <person name="Gorbushina A."/>
            <person name="Walker B."/>
            <person name="Young S.K."/>
            <person name="Zeng Q."/>
            <person name="Gargeya S."/>
            <person name="Fitzgerald M."/>
            <person name="Haas B."/>
            <person name="Abouelleil A."/>
            <person name="Allen A.W."/>
            <person name="Alvarado L."/>
            <person name="Arachchi H.M."/>
            <person name="Berlin A.M."/>
            <person name="Chapman S.B."/>
            <person name="Gainer-Dewar J."/>
            <person name="Goldberg J."/>
            <person name="Griggs A."/>
            <person name="Gujja S."/>
            <person name="Hansen M."/>
            <person name="Howarth C."/>
            <person name="Imamovic A."/>
            <person name="Ireland A."/>
            <person name="Larimer J."/>
            <person name="McCowan C."/>
            <person name="Murphy C."/>
            <person name="Pearson M."/>
            <person name="Poon T.W."/>
            <person name="Priest M."/>
            <person name="Roberts A."/>
            <person name="Saif S."/>
            <person name="Shea T."/>
            <person name="Sisk P."/>
            <person name="Sykes S."/>
            <person name="Wortman J."/>
            <person name="Nusbaum C."/>
            <person name="Birren B."/>
        </authorList>
    </citation>
    <scope>NUCLEOTIDE SEQUENCE [LARGE SCALE GENOMIC DNA]</scope>
    <source>
        <strain evidence="9 10">CBS 101466</strain>
    </source>
</reference>
<feature type="region of interest" description="Disordered" evidence="7">
    <location>
        <begin position="134"/>
        <end position="169"/>
    </location>
</feature>
<organism evidence="9 10">
    <name type="scientific">Cyphellophora europaea (strain CBS 101466)</name>
    <name type="common">Phialophora europaea</name>
    <dbReference type="NCBI Taxonomy" id="1220924"/>
    <lineage>
        <taxon>Eukaryota</taxon>
        <taxon>Fungi</taxon>
        <taxon>Dikarya</taxon>
        <taxon>Ascomycota</taxon>
        <taxon>Pezizomycotina</taxon>
        <taxon>Eurotiomycetes</taxon>
        <taxon>Chaetothyriomycetidae</taxon>
        <taxon>Chaetothyriales</taxon>
        <taxon>Cyphellophoraceae</taxon>
        <taxon>Cyphellophora</taxon>
    </lineage>
</organism>
<name>W2RQS8_CYPE1</name>
<keyword evidence="5" id="KW-0539">Nucleus</keyword>
<evidence type="ECO:0000256" key="2">
    <source>
        <dbReference type="ARBA" id="ARBA00023015"/>
    </source>
</evidence>
<feature type="compositionally biased region" description="Basic residues" evidence="7">
    <location>
        <begin position="27"/>
        <end position="36"/>
    </location>
</feature>
<dbReference type="RefSeq" id="XP_008720242.1">
    <property type="nucleotide sequence ID" value="XM_008722020.1"/>
</dbReference>
<dbReference type="InterPro" id="IPR052207">
    <property type="entry name" value="Max-like/E-box_TFs"/>
</dbReference>
<comment type="subcellular location">
    <subcellularLocation>
        <location evidence="1">Nucleus</location>
    </subcellularLocation>
</comment>
<dbReference type="EMBL" id="KB822723">
    <property type="protein sequence ID" value="ETN38073.1"/>
    <property type="molecule type" value="Genomic_DNA"/>
</dbReference>